<dbReference type="PANTHER" id="PTHR30480">
    <property type="entry name" value="BETA-HEXOSAMINIDASE-RELATED"/>
    <property type="match status" value="1"/>
</dbReference>
<evidence type="ECO:0000259" key="7">
    <source>
        <dbReference type="Pfam" id="PF00933"/>
    </source>
</evidence>
<evidence type="ECO:0000256" key="3">
    <source>
        <dbReference type="ARBA" id="ARBA00012663"/>
    </source>
</evidence>
<name>A0A975IDE8_9SPIR</name>
<keyword evidence="6" id="KW-0732">Signal</keyword>
<organism evidence="8 9">
    <name type="scientific">Treponema parvum</name>
    <dbReference type="NCBI Taxonomy" id="138851"/>
    <lineage>
        <taxon>Bacteria</taxon>
        <taxon>Pseudomonadati</taxon>
        <taxon>Spirochaetota</taxon>
        <taxon>Spirochaetia</taxon>
        <taxon>Spirochaetales</taxon>
        <taxon>Treponemataceae</taxon>
        <taxon>Treponema</taxon>
    </lineage>
</organism>
<sequence>MKKIVALSILLALCLSAVLFTAGRAIIKTSAKNPAAEANFAPISETYSGSAEFPVENRSGAAADQKNQTEIPSLADCLPPDITFWSDYPSDVLAEALIRRMEDSELLAQIFMFGWAGAEPSELLNQWVSDRGLGSVKIFGWNTDDINLVAKSVSEIQKKAQGRRYKIPLFVATDQEGGWIRHVKGATANTPGNLAIGASGYPFDAWYSGYYINREIHALGINMNFAPSVDLYTNHHSAIIGTRSFGEDPDNSGVLGAAFAAGSMAAGVIPTAKHFPGHGATDEDSHLHLPAIDIDFETWSERELVPFKYLIAEKIPAVMSGHLGFPRITNNGEPASLSKTFLTQILREKLGYEGLIITDDMMMNGDTMYAGSVSNAFRMAIEAGNDIIISSTTAHLNEGLWTSNLARMKSDLAFRETVTKAARRVIKVKLDYFKNKNAAPLYPDTAAIPKRIPDEDGRKFFLEQACRSITPYKADGLPLKQEDAGRVLLAGAFPSYFVEGKKRFPDAAEFRFNYEIGPNETQWMIDNILYTAASYNTVIFCVHNGRTRQIAERLKSLKDSGKKIIILSIMSPENAFSLTWSDAILMGYSYSEYTAAALFGALAGEFSPKGVLPILNE</sequence>
<evidence type="ECO:0000256" key="2">
    <source>
        <dbReference type="ARBA" id="ARBA00005336"/>
    </source>
</evidence>
<proteinExistence type="inferred from homology"/>
<evidence type="ECO:0000256" key="5">
    <source>
        <dbReference type="ARBA" id="ARBA00023295"/>
    </source>
</evidence>
<evidence type="ECO:0000256" key="4">
    <source>
        <dbReference type="ARBA" id="ARBA00022801"/>
    </source>
</evidence>
<dbReference type="EMBL" id="CP054257">
    <property type="protein sequence ID" value="QTQ12717.1"/>
    <property type="molecule type" value="Genomic_DNA"/>
</dbReference>
<comment type="similarity">
    <text evidence="2">Belongs to the glycosyl hydrolase 3 family.</text>
</comment>
<dbReference type="Gene3D" id="3.40.50.1700">
    <property type="entry name" value="Glycoside hydrolase family 3 C-terminal domain"/>
    <property type="match status" value="1"/>
</dbReference>
<dbReference type="Proteomes" id="UP000671995">
    <property type="component" value="Chromosome"/>
</dbReference>
<reference evidence="8" key="1">
    <citation type="submission" date="2020-05" db="EMBL/GenBank/DDBJ databases">
        <authorList>
            <person name="Zeng H."/>
            <person name="Chan Y.K."/>
            <person name="Watt R.M."/>
        </authorList>
    </citation>
    <scope>NUCLEOTIDE SEQUENCE</scope>
    <source>
        <strain evidence="8">ATCC 700773</strain>
    </source>
</reference>
<dbReference type="EC" id="3.2.1.52" evidence="3"/>
<dbReference type="GO" id="GO:0009254">
    <property type="term" value="P:peptidoglycan turnover"/>
    <property type="evidence" value="ECO:0007669"/>
    <property type="project" value="TreeGrafter"/>
</dbReference>
<reference evidence="8" key="2">
    <citation type="journal article" date="2021" name="Microbiol. Resour. Announc.">
        <title>Complete Genome Sequences of Three Human Oral Treponema parvum Isolates.</title>
        <authorList>
            <person name="Zeng H."/>
            <person name="Watt R.M."/>
        </authorList>
    </citation>
    <scope>NUCLEOTIDE SEQUENCE</scope>
    <source>
        <strain evidence="8">ATCC 700773</strain>
    </source>
</reference>
<gene>
    <name evidence="8" type="ORF">HRI96_11225</name>
</gene>
<feature type="signal peptide" evidence="6">
    <location>
        <begin position="1"/>
        <end position="22"/>
    </location>
</feature>
<dbReference type="GO" id="GO:0004563">
    <property type="term" value="F:beta-N-acetylhexosaminidase activity"/>
    <property type="evidence" value="ECO:0007669"/>
    <property type="project" value="UniProtKB-EC"/>
</dbReference>
<dbReference type="InterPro" id="IPR050226">
    <property type="entry name" value="NagZ_Beta-hexosaminidase"/>
</dbReference>
<accession>A0A975IDE8</accession>
<dbReference type="Gene3D" id="3.20.20.300">
    <property type="entry name" value="Glycoside hydrolase, family 3, N-terminal domain"/>
    <property type="match status" value="1"/>
</dbReference>
<dbReference type="InterPro" id="IPR001764">
    <property type="entry name" value="Glyco_hydro_3_N"/>
</dbReference>
<comment type="catalytic activity">
    <reaction evidence="1">
        <text>Hydrolysis of terminal non-reducing N-acetyl-D-hexosamine residues in N-acetyl-beta-D-hexosaminides.</text>
        <dbReference type="EC" id="3.2.1.52"/>
    </reaction>
</comment>
<dbReference type="SUPFAM" id="SSF51445">
    <property type="entry name" value="(Trans)glycosidases"/>
    <property type="match status" value="1"/>
</dbReference>
<dbReference type="RefSeq" id="WP_210117429.1">
    <property type="nucleotide sequence ID" value="NZ_CP054257.1"/>
</dbReference>
<dbReference type="AlphaFoldDB" id="A0A975IDE8"/>
<evidence type="ECO:0000256" key="1">
    <source>
        <dbReference type="ARBA" id="ARBA00001231"/>
    </source>
</evidence>
<dbReference type="InterPro" id="IPR036881">
    <property type="entry name" value="Glyco_hydro_3_C_sf"/>
</dbReference>
<feature type="chain" id="PRO_5037125124" description="beta-N-acetylhexosaminidase" evidence="6">
    <location>
        <begin position="23"/>
        <end position="617"/>
    </location>
</feature>
<dbReference type="Pfam" id="PF00933">
    <property type="entry name" value="Glyco_hydro_3"/>
    <property type="match status" value="1"/>
</dbReference>
<keyword evidence="5" id="KW-0326">Glycosidase</keyword>
<dbReference type="InterPro" id="IPR036962">
    <property type="entry name" value="Glyco_hydro_3_N_sf"/>
</dbReference>
<dbReference type="PANTHER" id="PTHR30480:SF13">
    <property type="entry name" value="BETA-HEXOSAMINIDASE"/>
    <property type="match status" value="1"/>
</dbReference>
<evidence type="ECO:0000313" key="9">
    <source>
        <dbReference type="Proteomes" id="UP000671995"/>
    </source>
</evidence>
<dbReference type="GO" id="GO:0005975">
    <property type="term" value="P:carbohydrate metabolic process"/>
    <property type="evidence" value="ECO:0007669"/>
    <property type="project" value="InterPro"/>
</dbReference>
<evidence type="ECO:0000313" key="8">
    <source>
        <dbReference type="EMBL" id="QTQ12717.1"/>
    </source>
</evidence>
<protein>
    <recommendedName>
        <fullName evidence="3">beta-N-acetylhexosaminidase</fullName>
        <ecNumber evidence="3">3.2.1.52</ecNumber>
    </recommendedName>
</protein>
<evidence type="ECO:0000256" key="6">
    <source>
        <dbReference type="SAM" id="SignalP"/>
    </source>
</evidence>
<dbReference type="InterPro" id="IPR017853">
    <property type="entry name" value="GH"/>
</dbReference>
<keyword evidence="4 8" id="KW-0378">Hydrolase</keyword>
<feature type="domain" description="Glycoside hydrolase family 3 N-terminal" evidence="7">
    <location>
        <begin position="119"/>
        <end position="427"/>
    </location>
</feature>